<proteinExistence type="predicted"/>
<evidence type="ECO:0000313" key="2">
    <source>
        <dbReference type="Proteomes" id="UP000887013"/>
    </source>
</evidence>
<comment type="caution">
    <text evidence="1">The sequence shown here is derived from an EMBL/GenBank/DDBJ whole genome shotgun (WGS) entry which is preliminary data.</text>
</comment>
<organism evidence="1 2">
    <name type="scientific">Nephila pilipes</name>
    <name type="common">Giant wood spider</name>
    <name type="synonym">Nephila maculata</name>
    <dbReference type="NCBI Taxonomy" id="299642"/>
    <lineage>
        <taxon>Eukaryota</taxon>
        <taxon>Metazoa</taxon>
        <taxon>Ecdysozoa</taxon>
        <taxon>Arthropoda</taxon>
        <taxon>Chelicerata</taxon>
        <taxon>Arachnida</taxon>
        <taxon>Araneae</taxon>
        <taxon>Araneomorphae</taxon>
        <taxon>Entelegynae</taxon>
        <taxon>Araneoidea</taxon>
        <taxon>Nephilidae</taxon>
        <taxon>Nephila</taxon>
    </lineage>
</organism>
<evidence type="ECO:0000313" key="1">
    <source>
        <dbReference type="EMBL" id="GFS77515.1"/>
    </source>
</evidence>
<name>A0A8X6T6L1_NEPPI</name>
<protein>
    <submittedName>
        <fullName evidence="1">Uncharacterized protein</fullName>
    </submittedName>
</protein>
<sequence>MATKLETRFPDVTAFTPGKLAAGPPYFSGRDIPVPPTTSKVSLTIAIIKTCARLPILNSSTKRQHRVRRKFRRDSGDAWSFVRWCSYMGKCITFY</sequence>
<dbReference type="AlphaFoldDB" id="A0A8X6T6L1"/>
<dbReference type="EMBL" id="BMAW01097031">
    <property type="protein sequence ID" value="GFS77515.1"/>
    <property type="molecule type" value="Genomic_DNA"/>
</dbReference>
<accession>A0A8X6T6L1</accession>
<keyword evidence="2" id="KW-1185">Reference proteome</keyword>
<gene>
    <name evidence="1" type="ORF">NPIL_478841</name>
</gene>
<reference evidence="1" key="1">
    <citation type="submission" date="2020-08" db="EMBL/GenBank/DDBJ databases">
        <title>Multicomponent nature underlies the extraordinary mechanical properties of spider dragline silk.</title>
        <authorList>
            <person name="Kono N."/>
            <person name="Nakamura H."/>
            <person name="Mori M."/>
            <person name="Yoshida Y."/>
            <person name="Ohtoshi R."/>
            <person name="Malay A.D."/>
            <person name="Moran D.A.P."/>
            <person name="Tomita M."/>
            <person name="Numata K."/>
            <person name="Arakawa K."/>
        </authorList>
    </citation>
    <scope>NUCLEOTIDE SEQUENCE</scope>
</reference>
<dbReference type="Proteomes" id="UP000887013">
    <property type="component" value="Unassembled WGS sequence"/>
</dbReference>